<name>A0A1D6NHF6_MAIZE</name>
<sequence>MYVCLNPRSLLAMCYLSCFNWCVYNIFVSDSLLAMCYLSCFNWCVYNIFVSDYIWVFFFFIHFDADLCVGWMQHSKVWPFIRCCNH</sequence>
<accession>A0A1D6NHF6</accession>
<dbReference type="AlphaFoldDB" id="A0A1D6NHF6"/>
<evidence type="ECO:0000313" key="1">
    <source>
        <dbReference type="EMBL" id="ONM39816.1"/>
    </source>
</evidence>
<reference evidence="1" key="1">
    <citation type="submission" date="2015-12" db="EMBL/GenBank/DDBJ databases">
        <title>Update maize B73 reference genome by single molecule sequencing technologies.</title>
        <authorList>
            <consortium name="Maize Genome Sequencing Project"/>
            <person name="Ware D."/>
        </authorList>
    </citation>
    <scope>NUCLEOTIDE SEQUENCE [LARGE SCALE GENOMIC DNA]</scope>
    <source>
        <tissue evidence="1">Seedling</tissue>
    </source>
</reference>
<proteinExistence type="predicted"/>
<organism evidence="1">
    <name type="scientific">Zea mays</name>
    <name type="common">Maize</name>
    <dbReference type="NCBI Taxonomy" id="4577"/>
    <lineage>
        <taxon>Eukaryota</taxon>
        <taxon>Viridiplantae</taxon>
        <taxon>Streptophyta</taxon>
        <taxon>Embryophyta</taxon>
        <taxon>Tracheophyta</taxon>
        <taxon>Spermatophyta</taxon>
        <taxon>Magnoliopsida</taxon>
        <taxon>Liliopsida</taxon>
        <taxon>Poales</taxon>
        <taxon>Poaceae</taxon>
        <taxon>PACMAD clade</taxon>
        <taxon>Panicoideae</taxon>
        <taxon>Andropogonodae</taxon>
        <taxon>Andropogoneae</taxon>
        <taxon>Tripsacinae</taxon>
        <taxon>Zea</taxon>
    </lineage>
</organism>
<dbReference type="EMBL" id="CM007649">
    <property type="protein sequence ID" value="ONM39816.1"/>
    <property type="molecule type" value="Genomic_DNA"/>
</dbReference>
<protein>
    <submittedName>
        <fullName evidence="1">Uncharacterized protein</fullName>
    </submittedName>
</protein>
<gene>
    <name evidence="1" type="ORF">ZEAMMB73_Zm00001d044036</name>
</gene>